<feature type="coiled-coil region" evidence="1">
    <location>
        <begin position="173"/>
        <end position="203"/>
    </location>
</feature>
<reference evidence="3" key="1">
    <citation type="submission" date="2020-04" db="EMBL/GenBank/DDBJ databases">
        <title>Deep metagenomics examines the oral microbiome during advanced dental caries in children, revealing novel taxa and co-occurrences with host molecules.</title>
        <authorList>
            <person name="Baker J.L."/>
            <person name="Morton J.T."/>
            <person name="Dinis M."/>
            <person name="Alvarez R."/>
            <person name="Tran N.C."/>
            <person name="Knight R."/>
            <person name="Edlund A."/>
        </authorList>
    </citation>
    <scope>NUCLEOTIDE SEQUENCE</scope>
    <source>
        <strain evidence="3">JCVI_25_bin.9</strain>
    </source>
</reference>
<proteinExistence type="predicted"/>
<evidence type="ECO:0000313" key="4">
    <source>
        <dbReference type="Proteomes" id="UP000757461"/>
    </source>
</evidence>
<gene>
    <name evidence="3" type="ORF">HXN33_09110</name>
</gene>
<dbReference type="AlphaFoldDB" id="A0A930I0C8"/>
<comment type="caution">
    <text evidence="3">The sequence shown here is derived from an EMBL/GenBank/DDBJ whole genome shotgun (WGS) entry which is preliminary data.</text>
</comment>
<evidence type="ECO:0008006" key="5">
    <source>
        <dbReference type="Google" id="ProtNLM"/>
    </source>
</evidence>
<protein>
    <recommendedName>
        <fullName evidence="5">Lipoprotein</fullName>
    </recommendedName>
</protein>
<evidence type="ECO:0000256" key="2">
    <source>
        <dbReference type="SAM" id="SignalP"/>
    </source>
</evidence>
<keyword evidence="1" id="KW-0175">Coiled coil</keyword>
<keyword evidence="2" id="KW-0732">Signal</keyword>
<accession>A0A930I0C8</accession>
<sequence length="299" mass="33950">MRLKKKSCFIVLLVLFVYSSCTEEKRPTPQPKARINVTPQSKEAAAISQLTASIDEISANLDVISAREGLLYKTTEHTNKKTKIIQQIRSLGALLAKKQLQIEELQHKAKQVSAPVGDNATVDNLNKMISFLSGQLKEKGERVTKLEKVAVRKDVSVAQLKYIIQNQANSVDALRYRFNMSSLEQELSRLKAKERQRNDEQGEVFYIMADKQTLKEQGLLKTSLFSKRLNNNNITQEHFTKADKKELKQLTINSKSPKILSMNPEGSYTLTENEDGTTTLTITDADKFWNVSRYLIIQE</sequence>
<evidence type="ECO:0000313" key="3">
    <source>
        <dbReference type="EMBL" id="MBF1415723.1"/>
    </source>
</evidence>
<dbReference type="Proteomes" id="UP000757461">
    <property type="component" value="Unassembled WGS sequence"/>
</dbReference>
<dbReference type="EMBL" id="JABZSQ010000204">
    <property type="protein sequence ID" value="MBF1415723.1"/>
    <property type="molecule type" value="Genomic_DNA"/>
</dbReference>
<feature type="signal peptide" evidence="2">
    <location>
        <begin position="1"/>
        <end position="22"/>
    </location>
</feature>
<name>A0A930I0C8_9BACT</name>
<feature type="chain" id="PRO_5037278758" description="Lipoprotein" evidence="2">
    <location>
        <begin position="23"/>
        <end position="299"/>
    </location>
</feature>
<evidence type="ECO:0000256" key="1">
    <source>
        <dbReference type="SAM" id="Coils"/>
    </source>
</evidence>
<organism evidence="3 4">
    <name type="scientific">Prevotella histicola</name>
    <dbReference type="NCBI Taxonomy" id="470565"/>
    <lineage>
        <taxon>Bacteria</taxon>
        <taxon>Pseudomonadati</taxon>
        <taxon>Bacteroidota</taxon>
        <taxon>Bacteroidia</taxon>
        <taxon>Bacteroidales</taxon>
        <taxon>Prevotellaceae</taxon>
        <taxon>Prevotella</taxon>
    </lineage>
</organism>